<dbReference type="InterPro" id="IPR036264">
    <property type="entry name" value="Bact_exopeptidase_dim_dom"/>
</dbReference>
<evidence type="ECO:0000256" key="3">
    <source>
        <dbReference type="SAM" id="MobiDB-lite"/>
    </source>
</evidence>
<comment type="caution">
    <text evidence="4">The sequence shown here is derived from an EMBL/GenBank/DDBJ whole genome shotgun (WGS) entry which is preliminary data.</text>
</comment>
<evidence type="ECO:0000256" key="2">
    <source>
        <dbReference type="PIRNR" id="PIRNR037226"/>
    </source>
</evidence>
<dbReference type="PIRSF" id="PIRSF037226">
    <property type="entry name" value="Amidohydrolase_ACY1L2_prd"/>
    <property type="match status" value="1"/>
</dbReference>
<feature type="compositionally biased region" description="Basic and acidic residues" evidence="3">
    <location>
        <begin position="257"/>
        <end position="274"/>
    </location>
</feature>
<dbReference type="SUPFAM" id="SSF55031">
    <property type="entry name" value="Bacterial exopeptidase dimerisation domain"/>
    <property type="match status" value="1"/>
</dbReference>
<organism evidence="4 5">
    <name type="scientific">Xylaria arbuscula</name>
    <dbReference type="NCBI Taxonomy" id="114810"/>
    <lineage>
        <taxon>Eukaryota</taxon>
        <taxon>Fungi</taxon>
        <taxon>Dikarya</taxon>
        <taxon>Ascomycota</taxon>
        <taxon>Pezizomycotina</taxon>
        <taxon>Sordariomycetes</taxon>
        <taxon>Xylariomycetidae</taxon>
        <taxon>Xylariales</taxon>
        <taxon>Xylariaceae</taxon>
        <taxon>Xylaria</taxon>
    </lineage>
</organism>
<dbReference type="Proteomes" id="UP001148614">
    <property type="component" value="Unassembled WGS sequence"/>
</dbReference>
<comment type="similarity">
    <text evidence="1 2">Belongs to the peptidase M20A family.</text>
</comment>
<dbReference type="AlphaFoldDB" id="A0A9W8NNV4"/>
<proteinExistence type="inferred from homology"/>
<protein>
    <recommendedName>
        <fullName evidence="2">Peptidase M20 domain-containing protein 2</fullName>
    </recommendedName>
</protein>
<dbReference type="Gene3D" id="3.40.630.10">
    <property type="entry name" value="Zn peptidases"/>
    <property type="match status" value="2"/>
</dbReference>
<sequence length="383" mass="41579">MTRVDLDHSQTDRRSIVTETIDKFAAELREINLSLHDHPETAFQEFFAHDTIAKFFEGLGFDVHRSVYGLATSFEVEFGTGGSVVVLCAEYDALPGIGHGCGHNLIATSSIAAFLAATEVLKRSRRPGRIRLLGTPAEEAGGGKARLLDAGAFPSNTAAAIMAHPMCARQIFYDTTQGYHGLAALKFIATHLFKTEFRGKSAHAGAEPWNGVNALDAAVSAYNNVSLLRQHIHPDDRVHAVMEVGGTVPNVIPEYTRDELDGAKPNDRKSESAPRARKGMYPGGCFRNWMRPHLSRQEKAMNASTDMGNVAHRFPTFHGAFIVPAGAEVTLHSSDFAQAAGTEAAHTTALQTAKGMAMLAVRVLLDADIAQNAMSDFQDRHDW</sequence>
<accession>A0A9W8NNV4</accession>
<dbReference type="EMBL" id="JANPWZ010000031">
    <property type="protein sequence ID" value="KAJ3580086.1"/>
    <property type="molecule type" value="Genomic_DNA"/>
</dbReference>
<dbReference type="PANTHER" id="PTHR30575:SF0">
    <property type="entry name" value="XAA-ARG DIPEPTIDASE"/>
    <property type="match status" value="1"/>
</dbReference>
<keyword evidence="5" id="KW-1185">Reference proteome</keyword>
<dbReference type="Pfam" id="PF01546">
    <property type="entry name" value="Peptidase_M20"/>
    <property type="match status" value="1"/>
</dbReference>
<dbReference type="SUPFAM" id="SSF53187">
    <property type="entry name" value="Zn-dependent exopeptidases"/>
    <property type="match status" value="1"/>
</dbReference>
<reference evidence="4" key="1">
    <citation type="submission" date="2022-07" db="EMBL/GenBank/DDBJ databases">
        <title>Genome Sequence of Xylaria arbuscula.</title>
        <authorList>
            <person name="Buettner E."/>
        </authorList>
    </citation>
    <scope>NUCLEOTIDE SEQUENCE</scope>
    <source>
        <strain evidence="4">VT107</strain>
    </source>
</reference>
<evidence type="ECO:0000256" key="1">
    <source>
        <dbReference type="ARBA" id="ARBA00006247"/>
    </source>
</evidence>
<dbReference type="InterPro" id="IPR002933">
    <property type="entry name" value="Peptidase_M20"/>
</dbReference>
<dbReference type="InterPro" id="IPR052030">
    <property type="entry name" value="Peptidase_M20/M20A_hydrolases"/>
</dbReference>
<gene>
    <name evidence="4" type="ORF">NPX13_g481</name>
</gene>
<dbReference type="PANTHER" id="PTHR30575">
    <property type="entry name" value="PEPTIDASE M20"/>
    <property type="match status" value="1"/>
</dbReference>
<name>A0A9W8NNV4_9PEZI</name>
<dbReference type="Gene3D" id="3.30.70.360">
    <property type="match status" value="1"/>
</dbReference>
<dbReference type="VEuPathDB" id="FungiDB:F4678DRAFT_475851"/>
<evidence type="ECO:0000313" key="4">
    <source>
        <dbReference type="EMBL" id="KAJ3580086.1"/>
    </source>
</evidence>
<feature type="region of interest" description="Disordered" evidence="3">
    <location>
        <begin position="257"/>
        <end position="279"/>
    </location>
</feature>
<evidence type="ECO:0000313" key="5">
    <source>
        <dbReference type="Proteomes" id="UP001148614"/>
    </source>
</evidence>
<dbReference type="InterPro" id="IPR017144">
    <property type="entry name" value="Xaa-Arg_dipeptidase"/>
</dbReference>
<dbReference type="GO" id="GO:0016805">
    <property type="term" value="F:dipeptidase activity"/>
    <property type="evidence" value="ECO:0007669"/>
    <property type="project" value="InterPro"/>
</dbReference>